<gene>
    <name evidence="6" type="ORF">BCF44_12446</name>
</gene>
<organism evidence="6 7">
    <name type="scientific">Kutzneria buriramensis</name>
    <dbReference type="NCBI Taxonomy" id="1045776"/>
    <lineage>
        <taxon>Bacteria</taxon>
        <taxon>Bacillati</taxon>
        <taxon>Actinomycetota</taxon>
        <taxon>Actinomycetes</taxon>
        <taxon>Pseudonocardiales</taxon>
        <taxon>Pseudonocardiaceae</taxon>
        <taxon>Kutzneria</taxon>
    </lineage>
</organism>
<dbReference type="EMBL" id="QUNO01000024">
    <property type="protein sequence ID" value="REH29619.1"/>
    <property type="molecule type" value="Genomic_DNA"/>
</dbReference>
<keyword evidence="7" id="KW-1185">Reference proteome</keyword>
<dbReference type="InterPro" id="IPR001547">
    <property type="entry name" value="Glyco_hydro_5"/>
</dbReference>
<protein>
    <submittedName>
        <fullName evidence="6">Endoglucanase</fullName>
    </submittedName>
</protein>
<feature type="domain" description="Glycoside hydrolase family 5" evidence="5">
    <location>
        <begin position="76"/>
        <end position="351"/>
    </location>
</feature>
<feature type="signal peptide" evidence="4">
    <location>
        <begin position="1"/>
        <end position="27"/>
    </location>
</feature>
<sequence length="396" mass="43519">MFHYRRLSFVVAALAAAITVASSPATTAVATPTTYPLHTSGRWILRPDGQRVKLASVNWSGAESPEFVVGGLDRATIGHIAGWIRANGFNSVRIPWSNEMYEHNPVVADRYVRANPELKGKRALDVLDRVVDALGRAGLMVVLDNHVSRADWCCNGKDGNGLWYTAAYPESHWIADWRGIVTRYRNRPQVVAAELRNEIRDAGGVSPTWGDGNPRTDWAAAAERGGNAVLAANRNLLVVVGGLNYQTDLTGAYHRPIRLKVGGRLVYAAHAYKWEYDVNHGYGPFSKQLGARWGYLVAQGKPYTAPVWVSEFGTCITWTAGCDKADSNFSNGIQRYLREGDIDWAYWQLNGTQSAGTGRQHGALDYYGLLNTAWTGAANAASVARIKALEKMTQRP</sequence>
<dbReference type="GO" id="GO:0004553">
    <property type="term" value="F:hydrolase activity, hydrolyzing O-glycosyl compounds"/>
    <property type="evidence" value="ECO:0007669"/>
    <property type="project" value="InterPro"/>
</dbReference>
<dbReference type="AlphaFoldDB" id="A0A3E0GVQ0"/>
<evidence type="ECO:0000259" key="5">
    <source>
        <dbReference type="Pfam" id="PF00150"/>
    </source>
</evidence>
<keyword evidence="1 3" id="KW-0378">Hydrolase</keyword>
<comment type="similarity">
    <text evidence="3">Belongs to the glycosyl hydrolase 5 (cellulase A) family.</text>
</comment>
<evidence type="ECO:0000313" key="6">
    <source>
        <dbReference type="EMBL" id="REH29619.1"/>
    </source>
</evidence>
<feature type="chain" id="PRO_5039322288" evidence="4">
    <location>
        <begin position="28"/>
        <end position="396"/>
    </location>
</feature>
<proteinExistence type="inferred from homology"/>
<dbReference type="PANTHER" id="PTHR31263:SF0">
    <property type="entry name" value="CELLULASE FAMILY PROTEIN (AFU_ORTHOLOGUE AFUA_5G14560)"/>
    <property type="match status" value="1"/>
</dbReference>
<dbReference type="Pfam" id="PF00150">
    <property type="entry name" value="Cellulase"/>
    <property type="match status" value="1"/>
</dbReference>
<keyword evidence="4" id="KW-0732">Signal</keyword>
<evidence type="ECO:0000256" key="3">
    <source>
        <dbReference type="RuleBase" id="RU361153"/>
    </source>
</evidence>
<comment type="caution">
    <text evidence="6">The sequence shown here is derived from an EMBL/GenBank/DDBJ whole genome shotgun (WGS) entry which is preliminary data.</text>
</comment>
<dbReference type="PANTHER" id="PTHR31263">
    <property type="entry name" value="CELLULASE FAMILY PROTEIN (AFU_ORTHOLOGUE AFUA_5G14560)"/>
    <property type="match status" value="1"/>
</dbReference>
<reference evidence="6 7" key="1">
    <citation type="submission" date="2018-08" db="EMBL/GenBank/DDBJ databases">
        <title>Genomic Encyclopedia of Archaeal and Bacterial Type Strains, Phase II (KMG-II): from individual species to whole genera.</title>
        <authorList>
            <person name="Goeker M."/>
        </authorList>
    </citation>
    <scope>NUCLEOTIDE SEQUENCE [LARGE SCALE GENOMIC DNA]</scope>
    <source>
        <strain evidence="6 7">DSM 45791</strain>
    </source>
</reference>
<evidence type="ECO:0000256" key="4">
    <source>
        <dbReference type="SAM" id="SignalP"/>
    </source>
</evidence>
<dbReference type="SUPFAM" id="SSF51445">
    <property type="entry name" value="(Trans)glycosidases"/>
    <property type="match status" value="1"/>
</dbReference>
<dbReference type="Proteomes" id="UP000256269">
    <property type="component" value="Unassembled WGS sequence"/>
</dbReference>
<keyword evidence="2 3" id="KW-0326">Glycosidase</keyword>
<dbReference type="GO" id="GO:0000272">
    <property type="term" value="P:polysaccharide catabolic process"/>
    <property type="evidence" value="ECO:0007669"/>
    <property type="project" value="InterPro"/>
</dbReference>
<name>A0A3E0GVQ0_9PSEU</name>
<evidence type="ECO:0000256" key="1">
    <source>
        <dbReference type="ARBA" id="ARBA00022801"/>
    </source>
</evidence>
<evidence type="ECO:0000313" key="7">
    <source>
        <dbReference type="Proteomes" id="UP000256269"/>
    </source>
</evidence>
<dbReference type="InterPro" id="IPR017853">
    <property type="entry name" value="GH"/>
</dbReference>
<evidence type="ECO:0000256" key="2">
    <source>
        <dbReference type="ARBA" id="ARBA00023295"/>
    </source>
</evidence>
<accession>A0A3E0GVQ0</accession>
<dbReference type="Gene3D" id="3.20.20.80">
    <property type="entry name" value="Glycosidases"/>
    <property type="match status" value="1"/>
</dbReference>